<dbReference type="Pfam" id="PF10354">
    <property type="entry name" value="BMT5-like"/>
    <property type="match status" value="1"/>
</dbReference>
<keyword evidence="4" id="KW-1185">Reference proteome</keyword>
<organism evidence="3 4">
    <name type="scientific">Ficus carica</name>
    <name type="common">Common fig</name>
    <dbReference type="NCBI Taxonomy" id="3494"/>
    <lineage>
        <taxon>Eukaryota</taxon>
        <taxon>Viridiplantae</taxon>
        <taxon>Streptophyta</taxon>
        <taxon>Embryophyta</taxon>
        <taxon>Tracheophyta</taxon>
        <taxon>Spermatophyta</taxon>
        <taxon>Magnoliopsida</taxon>
        <taxon>eudicotyledons</taxon>
        <taxon>Gunneridae</taxon>
        <taxon>Pentapetalae</taxon>
        <taxon>rosids</taxon>
        <taxon>fabids</taxon>
        <taxon>Rosales</taxon>
        <taxon>Moraceae</taxon>
        <taxon>Ficeae</taxon>
        <taxon>Ficus</taxon>
    </lineage>
</organism>
<dbReference type="GO" id="GO:0005737">
    <property type="term" value="C:cytoplasm"/>
    <property type="evidence" value="ECO:0007669"/>
    <property type="project" value="TreeGrafter"/>
</dbReference>
<dbReference type="FunFam" id="3.40.50.150:FF:000440">
    <property type="entry name" value="Os09g0479300 protein"/>
    <property type="match status" value="1"/>
</dbReference>
<gene>
    <name evidence="3" type="ORF">TIFTF001_001690</name>
</gene>
<proteinExistence type="predicted"/>
<sequence>MTMATKEMRIQHYSSFQKILLVGEGDFSFSACLARAFGSAVNMVATSLDSEETLLTKHWTCEENLDDLEERGCLVLHEVDVHNMNKHPNLIGMKFDVIIFNFPHAGHFPWLCERDAILIKKHKRLLRAFFRSASGMVKEDGEVHVTHRDDYPYNRWEVEKQAQKAGLVLKEKVPFVKQNYPGYHNKRGSFINGNKRFPIEDPFTFKFSLDRHRTTCHTSNAVSGYDHSNLRDSVIQSIKNKVITLEVEHFLSTSSLDHPETTPTSFNSTDKSFTLKDSRFSLDHQETTLRRTSNENVPLKGSSPPKPFSPNRYQQVSIVTKVSLPRTQGSLLIIKKRH</sequence>
<dbReference type="GO" id="GO:0070042">
    <property type="term" value="F:rRNA (uridine-N3-)-methyltransferase activity"/>
    <property type="evidence" value="ECO:0007669"/>
    <property type="project" value="InterPro"/>
</dbReference>
<dbReference type="InterPro" id="IPR019446">
    <property type="entry name" value="BMT5-like"/>
</dbReference>
<accession>A0AA87Z0H3</accession>
<dbReference type="InterPro" id="IPR029063">
    <property type="entry name" value="SAM-dependent_MTases_sf"/>
</dbReference>
<name>A0AA87Z0H3_FICCA</name>
<evidence type="ECO:0000313" key="3">
    <source>
        <dbReference type="EMBL" id="GMN27524.1"/>
    </source>
</evidence>
<dbReference type="SUPFAM" id="SSF53335">
    <property type="entry name" value="S-adenosyl-L-methionine-dependent methyltransferases"/>
    <property type="match status" value="1"/>
</dbReference>
<dbReference type="Proteomes" id="UP001187192">
    <property type="component" value="Unassembled WGS sequence"/>
</dbReference>
<reference evidence="3" key="1">
    <citation type="submission" date="2023-07" db="EMBL/GenBank/DDBJ databases">
        <title>draft genome sequence of fig (Ficus carica).</title>
        <authorList>
            <person name="Takahashi T."/>
            <person name="Nishimura K."/>
        </authorList>
    </citation>
    <scope>NUCLEOTIDE SEQUENCE</scope>
</reference>
<feature type="region of interest" description="Disordered" evidence="1">
    <location>
        <begin position="287"/>
        <end position="311"/>
    </location>
</feature>
<dbReference type="PANTHER" id="PTHR11538">
    <property type="entry name" value="PHENYLALANYL-TRNA SYNTHETASE"/>
    <property type="match status" value="1"/>
</dbReference>
<dbReference type="GO" id="GO:0070475">
    <property type="term" value="P:rRNA base methylation"/>
    <property type="evidence" value="ECO:0007669"/>
    <property type="project" value="InterPro"/>
</dbReference>
<feature type="domain" description="25S rRNA (uridine-N(3))-methyltransferase BMT5-like" evidence="2">
    <location>
        <begin position="20"/>
        <end position="187"/>
    </location>
</feature>
<comment type="caution">
    <text evidence="3">The sequence shown here is derived from an EMBL/GenBank/DDBJ whole genome shotgun (WGS) entry which is preliminary data.</text>
</comment>
<evidence type="ECO:0000256" key="1">
    <source>
        <dbReference type="SAM" id="MobiDB-lite"/>
    </source>
</evidence>
<dbReference type="PANTHER" id="PTHR11538:SF64">
    <property type="entry name" value="25S RRNA (URIDINE-N(3))-METHYLTRANSFERASE BMT5-LIKE DOMAIN-CONTAINING PROTEIN"/>
    <property type="match status" value="1"/>
</dbReference>
<protein>
    <recommendedName>
        <fullName evidence="2">25S rRNA (uridine-N(3))-methyltransferase BMT5-like domain-containing protein</fullName>
    </recommendedName>
</protein>
<evidence type="ECO:0000313" key="4">
    <source>
        <dbReference type="Proteomes" id="UP001187192"/>
    </source>
</evidence>
<dbReference type="EMBL" id="BTGU01000002">
    <property type="protein sequence ID" value="GMN27524.1"/>
    <property type="molecule type" value="Genomic_DNA"/>
</dbReference>
<evidence type="ECO:0000259" key="2">
    <source>
        <dbReference type="Pfam" id="PF10354"/>
    </source>
</evidence>
<dbReference type="AlphaFoldDB" id="A0AA87Z0H3"/>